<feature type="domain" description="DUF6460" evidence="2">
    <location>
        <begin position="48"/>
        <end position="82"/>
    </location>
</feature>
<keyword evidence="4" id="KW-1185">Reference proteome</keyword>
<dbReference type="RefSeq" id="WP_152215219.1">
    <property type="nucleotide sequence ID" value="NZ_JBAQYD010000224.1"/>
</dbReference>
<proteinExistence type="predicted"/>
<keyword evidence="1" id="KW-0472">Membrane</keyword>
<keyword evidence="1" id="KW-0812">Transmembrane</keyword>
<evidence type="ECO:0000259" key="2">
    <source>
        <dbReference type="Pfam" id="PF20061"/>
    </source>
</evidence>
<evidence type="ECO:0000313" key="3">
    <source>
        <dbReference type="EMBL" id="KAB7741247.1"/>
    </source>
</evidence>
<protein>
    <submittedName>
        <fullName evidence="3">Integrase</fullName>
    </submittedName>
</protein>
<sequence>MERLFGGPILPTLIKLAAASVVVGVLLAFFGIKPIDLWYDFLDTVVRIWHMGFDAIDWSVKYFALGAVVVVPIWLVVRLWTYLIEKK</sequence>
<dbReference type="Pfam" id="PF20061">
    <property type="entry name" value="DUF6460"/>
    <property type="match status" value="1"/>
</dbReference>
<keyword evidence="1" id="KW-1133">Transmembrane helix</keyword>
<evidence type="ECO:0000313" key="4">
    <source>
        <dbReference type="Proteomes" id="UP000468901"/>
    </source>
</evidence>
<organism evidence="3 4">
    <name type="scientific">Parvibaculum sedimenti</name>
    <dbReference type="NCBI Taxonomy" id="2608632"/>
    <lineage>
        <taxon>Bacteria</taxon>
        <taxon>Pseudomonadati</taxon>
        <taxon>Pseudomonadota</taxon>
        <taxon>Alphaproteobacteria</taxon>
        <taxon>Hyphomicrobiales</taxon>
        <taxon>Parvibaculaceae</taxon>
        <taxon>Parvibaculum</taxon>
    </lineage>
</organism>
<reference evidence="3 4" key="1">
    <citation type="submission" date="2019-09" db="EMBL/GenBank/DDBJ databases">
        <title>Parvibaculum sedimenti sp. nov., isolated from sediment.</title>
        <authorList>
            <person name="Wang Y."/>
        </authorList>
    </citation>
    <scope>NUCLEOTIDE SEQUENCE [LARGE SCALE GENOMIC DNA]</scope>
    <source>
        <strain evidence="3 4">HXT-9</strain>
    </source>
</reference>
<dbReference type="InterPro" id="IPR045594">
    <property type="entry name" value="DUF6460"/>
</dbReference>
<evidence type="ECO:0000256" key="1">
    <source>
        <dbReference type="SAM" id="Phobius"/>
    </source>
</evidence>
<accession>A0A6N6VJH6</accession>
<name>A0A6N6VJH6_9HYPH</name>
<feature type="transmembrane region" description="Helical" evidence="1">
    <location>
        <begin position="12"/>
        <end position="32"/>
    </location>
</feature>
<feature type="transmembrane region" description="Helical" evidence="1">
    <location>
        <begin position="62"/>
        <end position="84"/>
    </location>
</feature>
<dbReference type="AlphaFoldDB" id="A0A6N6VJH6"/>
<gene>
    <name evidence="3" type="ORF">F2P47_05740</name>
</gene>
<comment type="caution">
    <text evidence="3">The sequence shown here is derived from an EMBL/GenBank/DDBJ whole genome shotgun (WGS) entry which is preliminary data.</text>
</comment>
<dbReference type="Proteomes" id="UP000468901">
    <property type="component" value="Unassembled WGS sequence"/>
</dbReference>
<dbReference type="EMBL" id="WESC01000004">
    <property type="protein sequence ID" value="KAB7741247.1"/>
    <property type="molecule type" value="Genomic_DNA"/>
</dbReference>